<dbReference type="AlphaFoldDB" id="A0A974D8S0"/>
<evidence type="ECO:0000313" key="3">
    <source>
        <dbReference type="Proteomes" id="UP000694892"/>
    </source>
</evidence>
<dbReference type="InterPro" id="IPR035901">
    <property type="entry name" value="GIY-YIG_endonuc_sf"/>
</dbReference>
<dbReference type="PANTHER" id="PTHR21301:SF12">
    <property type="match status" value="1"/>
</dbReference>
<feature type="domain" description="GIY-YIG" evidence="1">
    <location>
        <begin position="2"/>
        <end position="105"/>
    </location>
</feature>
<gene>
    <name evidence="2" type="ORF">XELAEV_18020474mg</name>
</gene>
<dbReference type="Proteomes" id="UP000694892">
    <property type="component" value="Chromosome 3S"/>
</dbReference>
<dbReference type="EMBL" id="CM004471">
    <property type="protein sequence ID" value="OCT86785.1"/>
    <property type="molecule type" value="Genomic_DNA"/>
</dbReference>
<dbReference type="PROSITE" id="PS50164">
    <property type="entry name" value="GIY_YIG"/>
    <property type="match status" value="1"/>
</dbReference>
<accession>A0A974D8S0</accession>
<dbReference type="InterPro" id="IPR000305">
    <property type="entry name" value="GIY-YIG_endonuc"/>
</dbReference>
<evidence type="ECO:0000259" key="1">
    <source>
        <dbReference type="PROSITE" id="PS50164"/>
    </source>
</evidence>
<protein>
    <recommendedName>
        <fullName evidence="1">GIY-YIG domain-containing protein</fullName>
    </recommendedName>
</protein>
<sequence>MTMFAVYVIKCPCGFLYVGQTTRQVRDRIREHKSAIKTKKVDQAVAGHFVELGHGIHQLKFQVVDHVPPLRRGGDRAKRLLKKEASWIRRLDTLTPNGLNREYELHTIL</sequence>
<organism evidence="2 3">
    <name type="scientific">Xenopus laevis</name>
    <name type="common">African clawed frog</name>
    <dbReference type="NCBI Taxonomy" id="8355"/>
    <lineage>
        <taxon>Eukaryota</taxon>
        <taxon>Metazoa</taxon>
        <taxon>Chordata</taxon>
        <taxon>Craniata</taxon>
        <taxon>Vertebrata</taxon>
        <taxon>Euteleostomi</taxon>
        <taxon>Amphibia</taxon>
        <taxon>Batrachia</taxon>
        <taxon>Anura</taxon>
        <taxon>Pipoidea</taxon>
        <taxon>Pipidae</taxon>
        <taxon>Xenopodinae</taxon>
        <taxon>Xenopus</taxon>
        <taxon>Xenopus</taxon>
    </lineage>
</organism>
<name>A0A974D8S0_XENLA</name>
<reference evidence="3" key="1">
    <citation type="journal article" date="2016" name="Nature">
        <title>Genome evolution in the allotetraploid frog Xenopus laevis.</title>
        <authorList>
            <person name="Session A.M."/>
            <person name="Uno Y."/>
            <person name="Kwon T."/>
            <person name="Chapman J.A."/>
            <person name="Toyoda A."/>
            <person name="Takahashi S."/>
            <person name="Fukui A."/>
            <person name="Hikosaka A."/>
            <person name="Suzuki A."/>
            <person name="Kondo M."/>
            <person name="van Heeringen S.J."/>
            <person name="Quigley I."/>
            <person name="Heinz S."/>
            <person name="Ogino H."/>
            <person name="Ochi H."/>
            <person name="Hellsten U."/>
            <person name="Lyons J.B."/>
            <person name="Simakov O."/>
            <person name="Putnam N."/>
            <person name="Stites J."/>
            <person name="Kuroki Y."/>
            <person name="Tanaka T."/>
            <person name="Michiue T."/>
            <person name="Watanabe M."/>
            <person name="Bogdanovic O."/>
            <person name="Lister R."/>
            <person name="Georgiou G."/>
            <person name="Paranjpe S.S."/>
            <person name="van Kruijsbergen I."/>
            <person name="Shu S."/>
            <person name="Carlson J."/>
            <person name="Kinoshita T."/>
            <person name="Ohta Y."/>
            <person name="Mawaribuchi S."/>
            <person name="Jenkins J."/>
            <person name="Grimwood J."/>
            <person name="Schmutz J."/>
            <person name="Mitros T."/>
            <person name="Mozaffari S.V."/>
            <person name="Suzuki Y."/>
            <person name="Haramoto Y."/>
            <person name="Yamamoto T.S."/>
            <person name="Takagi C."/>
            <person name="Heald R."/>
            <person name="Miller K."/>
            <person name="Haudenschild C."/>
            <person name="Kitzman J."/>
            <person name="Nakayama T."/>
            <person name="Izutsu Y."/>
            <person name="Robert J."/>
            <person name="Fortriede J."/>
            <person name="Burns K."/>
            <person name="Lotay V."/>
            <person name="Karimi K."/>
            <person name="Yasuoka Y."/>
            <person name="Dichmann D.S."/>
            <person name="Flajnik M.F."/>
            <person name="Houston D.W."/>
            <person name="Shendure J."/>
            <person name="DuPasquier L."/>
            <person name="Vize P.D."/>
            <person name="Zorn A.M."/>
            <person name="Ito M."/>
            <person name="Marcotte E.M."/>
            <person name="Wallingford J.B."/>
            <person name="Ito Y."/>
            <person name="Asashima M."/>
            <person name="Ueno N."/>
            <person name="Matsuda Y."/>
            <person name="Veenstra G.J."/>
            <person name="Fujiyama A."/>
            <person name="Harland R.M."/>
            <person name="Taira M."/>
            <person name="Rokhsar D.S."/>
        </authorList>
    </citation>
    <scope>NUCLEOTIDE SEQUENCE [LARGE SCALE GENOMIC DNA]</scope>
    <source>
        <strain evidence="3">J</strain>
    </source>
</reference>
<dbReference type="SUPFAM" id="SSF82771">
    <property type="entry name" value="GIY-YIG endonuclease"/>
    <property type="match status" value="1"/>
</dbReference>
<dbReference type="Gene3D" id="3.40.1440.10">
    <property type="entry name" value="GIY-YIG endonuclease"/>
    <property type="match status" value="1"/>
</dbReference>
<dbReference type="CDD" id="cd10442">
    <property type="entry name" value="GIY-YIG_PLEs"/>
    <property type="match status" value="1"/>
</dbReference>
<dbReference type="Pfam" id="PF01541">
    <property type="entry name" value="GIY-YIG"/>
    <property type="match status" value="1"/>
</dbReference>
<proteinExistence type="predicted"/>
<dbReference type="PANTHER" id="PTHR21301">
    <property type="entry name" value="REVERSE TRANSCRIPTASE"/>
    <property type="match status" value="1"/>
</dbReference>
<evidence type="ECO:0000313" key="2">
    <source>
        <dbReference type="EMBL" id="OCT86785.1"/>
    </source>
</evidence>